<dbReference type="EMBL" id="JAHRIP010092948">
    <property type="protein sequence ID" value="MEQ2317116.1"/>
    <property type="molecule type" value="Genomic_DNA"/>
</dbReference>
<evidence type="ECO:0000313" key="1">
    <source>
        <dbReference type="EMBL" id="MEQ2317116.1"/>
    </source>
</evidence>
<proteinExistence type="predicted"/>
<comment type="caution">
    <text evidence="1">The sequence shown here is derived from an EMBL/GenBank/DDBJ whole genome shotgun (WGS) entry which is preliminary data.</text>
</comment>
<accession>A0ABV1AHH5</accession>
<keyword evidence="2" id="KW-1185">Reference proteome</keyword>
<sequence>MPTISFSDCVLEWRLLDNARAYTQPWDKNVNRTSHWTQAPLTHASSSQLMESRCYVVSIISSSRTTRSDSTGWCVCWPIRDLRQDAITGR</sequence>
<protein>
    <submittedName>
        <fullName evidence="1">Uncharacterized protein</fullName>
    </submittedName>
</protein>
<dbReference type="Proteomes" id="UP001469553">
    <property type="component" value="Unassembled WGS sequence"/>
</dbReference>
<reference evidence="1 2" key="1">
    <citation type="submission" date="2021-06" db="EMBL/GenBank/DDBJ databases">
        <authorList>
            <person name="Palmer J.M."/>
        </authorList>
    </citation>
    <scope>NUCLEOTIDE SEQUENCE [LARGE SCALE GENOMIC DNA]</scope>
    <source>
        <strain evidence="1 2">AS_MEX2019</strain>
        <tissue evidence="1">Muscle</tissue>
    </source>
</reference>
<evidence type="ECO:0000313" key="2">
    <source>
        <dbReference type="Proteomes" id="UP001469553"/>
    </source>
</evidence>
<gene>
    <name evidence="1" type="ORF">AMECASPLE_039450</name>
</gene>
<organism evidence="1 2">
    <name type="scientific">Ameca splendens</name>
    <dbReference type="NCBI Taxonomy" id="208324"/>
    <lineage>
        <taxon>Eukaryota</taxon>
        <taxon>Metazoa</taxon>
        <taxon>Chordata</taxon>
        <taxon>Craniata</taxon>
        <taxon>Vertebrata</taxon>
        <taxon>Euteleostomi</taxon>
        <taxon>Actinopterygii</taxon>
        <taxon>Neopterygii</taxon>
        <taxon>Teleostei</taxon>
        <taxon>Neoteleostei</taxon>
        <taxon>Acanthomorphata</taxon>
        <taxon>Ovalentaria</taxon>
        <taxon>Atherinomorphae</taxon>
        <taxon>Cyprinodontiformes</taxon>
        <taxon>Goodeidae</taxon>
        <taxon>Ameca</taxon>
    </lineage>
</organism>
<name>A0ABV1AHH5_9TELE</name>